<feature type="transmembrane region" description="Helical" evidence="10">
    <location>
        <begin position="536"/>
        <end position="556"/>
    </location>
</feature>
<evidence type="ECO:0000256" key="3">
    <source>
        <dbReference type="ARBA" id="ARBA00010288"/>
    </source>
</evidence>
<feature type="transmembrane region" description="Helical" evidence="10">
    <location>
        <begin position="165"/>
        <end position="184"/>
    </location>
</feature>
<feature type="transmembrane region" description="Helical" evidence="10">
    <location>
        <begin position="504"/>
        <end position="524"/>
    </location>
</feature>
<evidence type="ECO:0000256" key="7">
    <source>
        <dbReference type="ARBA" id="ARBA00023136"/>
    </source>
</evidence>
<feature type="transmembrane region" description="Helical" evidence="10">
    <location>
        <begin position="135"/>
        <end position="153"/>
    </location>
</feature>
<keyword evidence="13" id="KW-1185">Reference proteome</keyword>
<comment type="pathway">
    <text evidence="2">Protein modification; protein glycosylation.</text>
</comment>
<feature type="transmembrane region" description="Helical" evidence="10">
    <location>
        <begin position="196"/>
        <end position="216"/>
    </location>
</feature>
<feature type="transmembrane region" description="Helical" evidence="10">
    <location>
        <begin position="42"/>
        <end position="61"/>
    </location>
</feature>
<keyword evidence="6 10" id="KW-1133">Transmembrane helix</keyword>
<evidence type="ECO:0000256" key="6">
    <source>
        <dbReference type="ARBA" id="ARBA00022989"/>
    </source>
</evidence>
<evidence type="ECO:0000256" key="1">
    <source>
        <dbReference type="ARBA" id="ARBA00004477"/>
    </source>
</evidence>
<keyword evidence="10" id="KW-0813">Transport</keyword>
<feature type="region of interest" description="Disordered" evidence="11">
    <location>
        <begin position="321"/>
        <end position="342"/>
    </location>
</feature>
<evidence type="ECO:0000256" key="8">
    <source>
        <dbReference type="ARBA" id="ARBA00044793"/>
    </source>
</evidence>
<dbReference type="AlphaFoldDB" id="A0AAV9PRB3"/>
<evidence type="ECO:0000256" key="2">
    <source>
        <dbReference type="ARBA" id="ARBA00004922"/>
    </source>
</evidence>
<feature type="compositionally biased region" description="Low complexity" evidence="11">
    <location>
        <begin position="590"/>
        <end position="601"/>
    </location>
</feature>
<comment type="subcellular location">
    <subcellularLocation>
        <location evidence="1 10">Endoplasmic reticulum membrane</location>
        <topology evidence="1 10">Multi-pass membrane protein</topology>
    </subcellularLocation>
</comment>
<gene>
    <name evidence="12" type="primary">RFT1</name>
    <name evidence="12" type="ORF">LTR25_010505</name>
</gene>
<name>A0AAV9PRB3_9PEZI</name>
<evidence type="ECO:0000256" key="9">
    <source>
        <dbReference type="ARBA" id="ARBA00045912"/>
    </source>
</evidence>
<evidence type="ECO:0000313" key="13">
    <source>
        <dbReference type="Proteomes" id="UP001345827"/>
    </source>
</evidence>
<dbReference type="Proteomes" id="UP001345827">
    <property type="component" value="Unassembled WGS sequence"/>
</dbReference>
<evidence type="ECO:0000256" key="5">
    <source>
        <dbReference type="ARBA" id="ARBA00022824"/>
    </source>
</evidence>
<keyword evidence="5 10" id="KW-0256">Endoplasmic reticulum</keyword>
<proteinExistence type="inferred from homology"/>
<dbReference type="Pfam" id="PF04506">
    <property type="entry name" value="Rft-1"/>
    <property type="match status" value="1"/>
</dbReference>
<feature type="transmembrane region" description="Helical" evidence="10">
    <location>
        <begin position="360"/>
        <end position="378"/>
    </location>
</feature>
<protein>
    <recommendedName>
        <fullName evidence="8 10">Man(5)GlcNAc(2)-PP-dolichol translocation protein RFT1</fullName>
    </recommendedName>
</protein>
<dbReference type="PANTHER" id="PTHR13117:SF5">
    <property type="entry name" value="PROTEIN RFT1 HOMOLOG"/>
    <property type="match status" value="1"/>
</dbReference>
<evidence type="ECO:0000256" key="4">
    <source>
        <dbReference type="ARBA" id="ARBA00022692"/>
    </source>
</evidence>
<reference evidence="12 13" key="1">
    <citation type="submission" date="2023-06" db="EMBL/GenBank/DDBJ databases">
        <title>Black Yeasts Isolated from many extreme environments.</title>
        <authorList>
            <person name="Coleine C."/>
            <person name="Stajich J.E."/>
            <person name="Selbmann L."/>
        </authorList>
    </citation>
    <scope>NUCLEOTIDE SEQUENCE [LARGE SCALE GENOMIC DNA]</scope>
    <source>
        <strain evidence="12 13">CCFEE 5887</strain>
    </source>
</reference>
<accession>A0AAV9PRB3</accession>
<dbReference type="GO" id="GO:0034203">
    <property type="term" value="P:glycolipid translocation"/>
    <property type="evidence" value="ECO:0007669"/>
    <property type="project" value="TreeGrafter"/>
</dbReference>
<feature type="transmembrane region" description="Helical" evidence="10">
    <location>
        <begin position="456"/>
        <end position="483"/>
    </location>
</feature>
<dbReference type="GO" id="GO:0005789">
    <property type="term" value="C:endoplasmic reticulum membrane"/>
    <property type="evidence" value="ECO:0007669"/>
    <property type="project" value="UniProtKB-SubCell"/>
</dbReference>
<dbReference type="PANTHER" id="PTHR13117">
    <property type="entry name" value="ENDOPLASMIC RETICULUM MULTISPAN TRANSMEMBRANE PROTEIN-RELATED"/>
    <property type="match status" value="1"/>
</dbReference>
<comment type="caution">
    <text evidence="12">The sequence shown here is derived from an EMBL/GenBank/DDBJ whole genome shotgun (WGS) entry which is preliminary data.</text>
</comment>
<keyword evidence="7 10" id="KW-0472">Membrane</keyword>
<sequence>MADLPQSKSPGSGTLLLILIQVASRALTFIGNQVLLRFLSPSLLGIAVQLELVSVTSLYFARESLRVALQRQPPSPPDAEQKQGGRGNATQTVVNLSYLAILLGLVISTAFGWSYLYSAPSAVLGSPYFDIAFRIYAAATILELLAEPAFVVIQQKALYADRARAETLAAMARCFSACIVAVIGHKRHMAPSVLPFAVGQAAYAAVLLALYLVPVLRLSRGEKFSIAPRKLDADAITTGNNNRTYYAQRFHKAILGLATTMYVQSVFKLFLTQGDALILSFLSSLADQGAFALASNYGGLLARLVFQPVEESSRNMFGRLLSSSSSSASSTQRQPTDTKSNTAAEHAKIVQALKYLTNTLHFYNILSLPLVSIAPHILPLVVRHIMGARWYTPSTASLLGVYCYYIPLMAVNGILDAFVTSVATPAQLRTQSIWMLLFTASYGIVAWAMLTKFQLGAAGLVGANMVNMGLRIVWSIVFVRQWVREHDRVDSDKGLWKPMVRDSLPAGSSVIVAALLTLGLRLQATGRTDGGLELDRQFLGLLTAGIVLLGSTILFAERDFWLQMLQSIVPQRLAAKIPGLNKRSSTKPQPSNTTGNPNTST</sequence>
<feature type="region of interest" description="Disordered" evidence="11">
    <location>
        <begin position="579"/>
        <end position="601"/>
    </location>
</feature>
<organism evidence="12 13">
    <name type="scientific">Vermiconidia calcicola</name>
    <dbReference type="NCBI Taxonomy" id="1690605"/>
    <lineage>
        <taxon>Eukaryota</taxon>
        <taxon>Fungi</taxon>
        <taxon>Dikarya</taxon>
        <taxon>Ascomycota</taxon>
        <taxon>Pezizomycotina</taxon>
        <taxon>Dothideomycetes</taxon>
        <taxon>Dothideomycetidae</taxon>
        <taxon>Mycosphaerellales</taxon>
        <taxon>Extremaceae</taxon>
        <taxon>Vermiconidia</taxon>
    </lineage>
</organism>
<evidence type="ECO:0000256" key="11">
    <source>
        <dbReference type="SAM" id="MobiDB-lite"/>
    </source>
</evidence>
<keyword evidence="4 10" id="KW-0812">Transmembrane</keyword>
<evidence type="ECO:0000256" key="10">
    <source>
        <dbReference type="RuleBase" id="RU365067"/>
    </source>
</evidence>
<feature type="compositionally biased region" description="Polar residues" evidence="11">
    <location>
        <begin position="331"/>
        <end position="342"/>
    </location>
</feature>
<feature type="transmembrane region" description="Helical" evidence="10">
    <location>
        <begin position="398"/>
        <end position="420"/>
    </location>
</feature>
<dbReference type="InterPro" id="IPR007594">
    <property type="entry name" value="RFT1"/>
</dbReference>
<feature type="transmembrane region" description="Helical" evidence="10">
    <location>
        <begin position="432"/>
        <end position="450"/>
    </location>
</feature>
<comment type="similarity">
    <text evidence="3 10">Belongs to the RFT1 family.</text>
</comment>
<dbReference type="EMBL" id="JAXLQG010000027">
    <property type="protein sequence ID" value="KAK5528198.1"/>
    <property type="molecule type" value="Genomic_DNA"/>
</dbReference>
<evidence type="ECO:0000313" key="12">
    <source>
        <dbReference type="EMBL" id="KAK5528198.1"/>
    </source>
</evidence>
<comment type="function">
    <text evidence="9 10">Intramembrane glycolipid transporter that operates in the biosynthetic pathway of dolichol-linked oligosaccharides, the glycan precursors employed in protein asparagine (N)-glycosylation. The sequential addition of sugars to dolichol pyrophosphate produces dolichol-linked oligosaccharides containing fourteen sugars, including two GlcNAcs, nine mannoses and three glucoses. Once assembled, the oligosaccharide is transferred from the lipid to nascent proteins by oligosaccharyltransferases. The assembly of dolichol-linked oligosaccharides begins on the cytosolic side of the endoplasmic reticulum membrane and finishes in its lumen. RFT1 could mediate the translocation of the cytosolically oriented intermediate DolPP-GlcNAc2Man5, produced by ALG11, into the ER lumen where dolichol-linked oligosaccharides assembly continues. However, the intramembrane lipid transporter activity could not be confirmed in vitro.</text>
</comment>
<dbReference type="GO" id="GO:0006488">
    <property type="term" value="P:dolichol-linked oligosaccharide biosynthetic process"/>
    <property type="evidence" value="ECO:0007669"/>
    <property type="project" value="InterPro"/>
</dbReference>
<feature type="transmembrane region" description="Helical" evidence="10">
    <location>
        <begin position="96"/>
        <end position="115"/>
    </location>
</feature>